<feature type="binding site" evidence="7">
    <location>
        <position position="17"/>
    </location>
    <ligand>
        <name>Mg(2+)</name>
        <dbReference type="ChEBI" id="CHEBI:18420"/>
    </ligand>
</feature>
<dbReference type="AlphaFoldDB" id="A0A2S9XBA4"/>
<name>A0A2S9XBA4_9BACT</name>
<proteinExistence type="inferred from homology"/>
<protein>
    <recommendedName>
        <fullName evidence="7">Shikimate kinase</fullName>
        <shortName evidence="7">SK</shortName>
        <ecNumber evidence="7">2.7.1.71</ecNumber>
    </recommendedName>
</protein>
<dbReference type="GO" id="GO:0000287">
    <property type="term" value="F:magnesium ion binding"/>
    <property type="evidence" value="ECO:0007669"/>
    <property type="project" value="UniProtKB-UniRule"/>
</dbReference>
<keyword evidence="2 7" id="KW-0808">Transferase</keyword>
<comment type="caution">
    <text evidence="8">The sequence shown here is derived from an EMBL/GenBank/DDBJ whole genome shotgun (WGS) entry which is preliminary data.</text>
</comment>
<dbReference type="Proteomes" id="UP000237968">
    <property type="component" value="Unassembled WGS sequence"/>
</dbReference>
<dbReference type="PRINTS" id="PR01100">
    <property type="entry name" value="SHIKIMTKNASE"/>
</dbReference>
<evidence type="ECO:0000313" key="8">
    <source>
        <dbReference type="EMBL" id="PRP90080.1"/>
    </source>
</evidence>
<dbReference type="InterPro" id="IPR031322">
    <property type="entry name" value="Shikimate/glucono_kinase"/>
</dbReference>
<keyword evidence="7" id="KW-0460">Magnesium</keyword>
<comment type="subunit">
    <text evidence="7">Monomer.</text>
</comment>
<dbReference type="GO" id="GO:0004765">
    <property type="term" value="F:shikimate kinase activity"/>
    <property type="evidence" value="ECO:0007669"/>
    <property type="project" value="UniProtKB-UniRule"/>
</dbReference>
<gene>
    <name evidence="8" type="primary">aroL</name>
    <name evidence="7" type="synonym">aroK</name>
    <name evidence="8" type="ORF">ENSA5_68170</name>
</gene>
<evidence type="ECO:0000313" key="9">
    <source>
        <dbReference type="Proteomes" id="UP000237968"/>
    </source>
</evidence>
<dbReference type="InterPro" id="IPR027417">
    <property type="entry name" value="P-loop_NTPase"/>
</dbReference>
<keyword evidence="4 7" id="KW-0418">Kinase</keyword>
<keyword evidence="7" id="KW-0479">Metal-binding</keyword>
<dbReference type="GO" id="GO:0009423">
    <property type="term" value="P:chorismate biosynthetic process"/>
    <property type="evidence" value="ECO:0007669"/>
    <property type="project" value="UniProtKB-UniRule"/>
</dbReference>
<comment type="similarity">
    <text evidence="7">Belongs to the shikimate kinase family.</text>
</comment>
<dbReference type="HAMAP" id="MF_00109">
    <property type="entry name" value="Shikimate_kinase"/>
    <property type="match status" value="1"/>
</dbReference>
<feature type="binding site" evidence="7">
    <location>
        <position position="86"/>
    </location>
    <ligand>
        <name>substrate</name>
    </ligand>
</feature>
<feature type="binding site" evidence="7">
    <location>
        <position position="59"/>
    </location>
    <ligand>
        <name>substrate</name>
    </ligand>
</feature>
<keyword evidence="7" id="KW-0963">Cytoplasm</keyword>
<dbReference type="Gene3D" id="3.40.50.300">
    <property type="entry name" value="P-loop containing nucleotide triphosphate hydrolases"/>
    <property type="match status" value="1"/>
</dbReference>
<feature type="binding site" evidence="7">
    <location>
        <position position="127"/>
    </location>
    <ligand>
        <name>ATP</name>
        <dbReference type="ChEBI" id="CHEBI:30616"/>
    </ligand>
</feature>
<evidence type="ECO:0000256" key="6">
    <source>
        <dbReference type="ARBA" id="ARBA00023141"/>
    </source>
</evidence>
<dbReference type="PANTHER" id="PTHR21087">
    <property type="entry name" value="SHIKIMATE KINASE"/>
    <property type="match status" value="1"/>
</dbReference>
<dbReference type="GO" id="GO:0008652">
    <property type="term" value="P:amino acid biosynthetic process"/>
    <property type="evidence" value="ECO:0007669"/>
    <property type="project" value="UniProtKB-KW"/>
</dbReference>
<dbReference type="SUPFAM" id="SSF52540">
    <property type="entry name" value="P-loop containing nucleoside triphosphate hydrolases"/>
    <property type="match status" value="1"/>
</dbReference>
<feature type="binding site" evidence="7">
    <location>
        <position position="147"/>
    </location>
    <ligand>
        <name>substrate</name>
    </ligand>
</feature>
<sequence>MVVEPVFLLGMMGAGKSSVGRELAREEPGATFIDLDARIELLFGASVEGLFAHGEDYFRACERAALRSLVAEPGFAAASVVVATGGGVVIDPANLQTMGAVGTLVYLEADVATLTARLSTEAERRRRPLLGDAQTLTQRLAHLLEAREPAYRQAHHVVDARESPQEVATRVRRALSKP</sequence>
<evidence type="ECO:0000256" key="3">
    <source>
        <dbReference type="ARBA" id="ARBA00022741"/>
    </source>
</evidence>
<dbReference type="InterPro" id="IPR000623">
    <property type="entry name" value="Shikimate_kinase/TSH1"/>
</dbReference>
<organism evidence="8 9">
    <name type="scientific">Enhygromyxa salina</name>
    <dbReference type="NCBI Taxonomy" id="215803"/>
    <lineage>
        <taxon>Bacteria</taxon>
        <taxon>Pseudomonadati</taxon>
        <taxon>Myxococcota</taxon>
        <taxon>Polyangia</taxon>
        <taxon>Nannocystales</taxon>
        <taxon>Nannocystaceae</taxon>
        <taxon>Enhygromyxa</taxon>
    </lineage>
</organism>
<feature type="binding site" evidence="7">
    <location>
        <begin position="13"/>
        <end position="18"/>
    </location>
    <ligand>
        <name>ATP</name>
        <dbReference type="ChEBI" id="CHEBI:30616"/>
    </ligand>
</feature>
<comment type="subcellular location">
    <subcellularLocation>
        <location evidence="7">Cytoplasm</location>
    </subcellularLocation>
</comment>
<dbReference type="UniPathway" id="UPA00053">
    <property type="reaction ID" value="UER00088"/>
</dbReference>
<comment type="pathway">
    <text evidence="7">Metabolic intermediate biosynthesis; chorismate biosynthesis; chorismate from D-erythrose 4-phosphate and phosphoenolpyruvate: step 5/7.</text>
</comment>
<feature type="binding site" evidence="7">
    <location>
        <position position="36"/>
    </location>
    <ligand>
        <name>substrate</name>
    </ligand>
</feature>
<comment type="function">
    <text evidence="7">Catalyzes the specific phosphorylation of the 3-hydroxyl group of shikimic acid using ATP as a cosubstrate.</text>
</comment>
<evidence type="ECO:0000256" key="1">
    <source>
        <dbReference type="ARBA" id="ARBA00022605"/>
    </source>
</evidence>
<evidence type="ECO:0000256" key="4">
    <source>
        <dbReference type="ARBA" id="ARBA00022777"/>
    </source>
</evidence>
<comment type="cofactor">
    <cofactor evidence="7">
        <name>Mg(2+)</name>
        <dbReference type="ChEBI" id="CHEBI:18420"/>
    </cofactor>
    <text evidence="7">Binds 1 Mg(2+) ion per subunit.</text>
</comment>
<dbReference type="PANTHER" id="PTHR21087:SF16">
    <property type="entry name" value="SHIKIMATE KINASE 1, CHLOROPLASTIC"/>
    <property type="match status" value="1"/>
</dbReference>
<dbReference type="Pfam" id="PF01202">
    <property type="entry name" value="SKI"/>
    <property type="match status" value="1"/>
</dbReference>
<comment type="catalytic activity">
    <reaction evidence="7">
        <text>shikimate + ATP = 3-phosphoshikimate + ADP + H(+)</text>
        <dbReference type="Rhea" id="RHEA:13121"/>
        <dbReference type="ChEBI" id="CHEBI:15378"/>
        <dbReference type="ChEBI" id="CHEBI:30616"/>
        <dbReference type="ChEBI" id="CHEBI:36208"/>
        <dbReference type="ChEBI" id="CHEBI:145989"/>
        <dbReference type="ChEBI" id="CHEBI:456216"/>
        <dbReference type="EC" id="2.7.1.71"/>
    </reaction>
</comment>
<keyword evidence="9" id="KW-1185">Reference proteome</keyword>
<keyword evidence="1 7" id="KW-0028">Amino-acid biosynthesis</keyword>
<comment type="caution">
    <text evidence="7">Lacks conserved residue(s) required for the propagation of feature annotation.</text>
</comment>
<keyword evidence="6 7" id="KW-0057">Aromatic amino acid biosynthesis</keyword>
<dbReference type="GO" id="GO:0005524">
    <property type="term" value="F:ATP binding"/>
    <property type="evidence" value="ECO:0007669"/>
    <property type="project" value="UniProtKB-UniRule"/>
</dbReference>
<reference evidence="8 9" key="1">
    <citation type="submission" date="2018-03" db="EMBL/GenBank/DDBJ databases">
        <title>Draft Genome Sequences of the Obligatory Marine Myxobacteria Enhygromyxa salina SWB005.</title>
        <authorList>
            <person name="Poehlein A."/>
            <person name="Moghaddam J.A."/>
            <person name="Harms H."/>
            <person name="Alanjari M."/>
            <person name="Koenig G.M."/>
            <person name="Daniel R."/>
            <person name="Schaeberle T.F."/>
        </authorList>
    </citation>
    <scope>NUCLEOTIDE SEQUENCE [LARGE SCALE GENOMIC DNA]</scope>
    <source>
        <strain evidence="8 9">SWB005</strain>
    </source>
</reference>
<dbReference type="GO" id="GO:0009073">
    <property type="term" value="P:aromatic amino acid family biosynthetic process"/>
    <property type="evidence" value="ECO:0007669"/>
    <property type="project" value="UniProtKB-KW"/>
</dbReference>
<dbReference type="EC" id="2.7.1.71" evidence="7"/>
<dbReference type="EMBL" id="PVNK01000296">
    <property type="protein sequence ID" value="PRP90080.1"/>
    <property type="molecule type" value="Genomic_DNA"/>
</dbReference>
<evidence type="ECO:0000256" key="5">
    <source>
        <dbReference type="ARBA" id="ARBA00022840"/>
    </source>
</evidence>
<dbReference type="GO" id="GO:0005829">
    <property type="term" value="C:cytosol"/>
    <property type="evidence" value="ECO:0007669"/>
    <property type="project" value="TreeGrafter"/>
</dbReference>
<accession>A0A2S9XBA4</accession>
<evidence type="ECO:0000256" key="7">
    <source>
        <dbReference type="HAMAP-Rule" id="MF_00109"/>
    </source>
</evidence>
<evidence type="ECO:0000256" key="2">
    <source>
        <dbReference type="ARBA" id="ARBA00022679"/>
    </source>
</evidence>
<keyword evidence="5 7" id="KW-0067">ATP-binding</keyword>
<keyword evidence="3 7" id="KW-0547">Nucleotide-binding</keyword>